<evidence type="ECO:0000256" key="3">
    <source>
        <dbReference type="ARBA" id="ARBA00014587"/>
    </source>
</evidence>
<dbReference type="PANTHER" id="PTHR21231">
    <property type="entry name" value="XPA-BINDING PROTEIN 1-RELATED"/>
    <property type="match status" value="1"/>
</dbReference>
<dbReference type="GO" id="GO:0003924">
    <property type="term" value="F:GTPase activity"/>
    <property type="evidence" value="ECO:0007669"/>
    <property type="project" value="TreeGrafter"/>
</dbReference>
<dbReference type="InterPro" id="IPR030228">
    <property type="entry name" value="Gpn3"/>
</dbReference>
<dbReference type="InterPro" id="IPR027417">
    <property type="entry name" value="P-loop_NTPase"/>
</dbReference>
<evidence type="ECO:0000256" key="2">
    <source>
        <dbReference type="ARBA" id="ARBA00005290"/>
    </source>
</evidence>
<comment type="subunit">
    <text evidence="7">Heterodimer with GPN1. Binds to RNA polymerase II (RNAPII). Interacts directly with subunits RPB4 and RPB7 and the CTD of RPB1.</text>
</comment>
<keyword evidence="4 8" id="KW-0547">Nucleotide-binding</keyword>
<evidence type="ECO:0000313" key="9">
    <source>
        <dbReference type="Ensembl" id="ENSEASP00005017681.2"/>
    </source>
</evidence>
<evidence type="ECO:0000256" key="1">
    <source>
        <dbReference type="ARBA" id="ARBA00002411"/>
    </source>
</evidence>
<comment type="subunit">
    <text evidence="8">Binds to RNA polymerase II (RNAPII).</text>
</comment>
<evidence type="ECO:0000256" key="7">
    <source>
        <dbReference type="ARBA" id="ARBA00063106"/>
    </source>
</evidence>
<comment type="function">
    <text evidence="1">Small GTPase required for proper localization of RNA polymerase II (RNAPII). May act at an RNAP assembly step prior to nuclear import.</text>
</comment>
<evidence type="ECO:0000256" key="6">
    <source>
        <dbReference type="ARBA" id="ARBA00023134"/>
    </source>
</evidence>
<dbReference type="Proteomes" id="UP000694387">
    <property type="component" value="Chromosome 8"/>
</dbReference>
<evidence type="ECO:0000313" key="10">
    <source>
        <dbReference type="Proteomes" id="UP000694387"/>
    </source>
</evidence>
<comment type="function">
    <text evidence="8">Small GTPase required for proper nuclear import of RNA polymerase II and III (RNAPII and RNAPIII). May act at an RNAP assembly step prior to nuclear import.</text>
</comment>
<dbReference type="GO" id="GO:0032991">
    <property type="term" value="C:protein-containing complex"/>
    <property type="evidence" value="ECO:0007669"/>
    <property type="project" value="Ensembl"/>
</dbReference>
<dbReference type="CDD" id="cd17872">
    <property type="entry name" value="GPN3"/>
    <property type="match status" value="1"/>
</dbReference>
<proteinExistence type="inferred from homology"/>
<dbReference type="FunFam" id="3.40.50.300:FF:000616">
    <property type="entry name" value="GPN-loop GTPase 3"/>
    <property type="match status" value="1"/>
</dbReference>
<name>A0A8C4LYH7_EQUAS</name>
<protein>
    <recommendedName>
        <fullName evidence="3 8">GPN-loop GTPase 3</fullName>
    </recommendedName>
</protein>
<keyword evidence="6 8" id="KW-0342">GTP-binding</keyword>
<dbReference type="Ensembl" id="ENSEAST00005019200.2">
    <property type="protein sequence ID" value="ENSEASP00005017681.2"/>
    <property type="gene ID" value="ENSEASG00005012232.2"/>
</dbReference>
<reference evidence="9" key="2">
    <citation type="submission" date="2025-08" db="UniProtKB">
        <authorList>
            <consortium name="Ensembl"/>
        </authorList>
    </citation>
    <scope>IDENTIFICATION</scope>
</reference>
<accession>A0A8C4LYH7</accession>
<evidence type="ECO:0000256" key="8">
    <source>
        <dbReference type="RuleBase" id="RU365059"/>
    </source>
</evidence>
<dbReference type="SUPFAM" id="SSF52540">
    <property type="entry name" value="P-loop containing nucleoside triphosphate hydrolases"/>
    <property type="match status" value="1"/>
</dbReference>
<dbReference type="Gene3D" id="3.40.50.300">
    <property type="entry name" value="P-loop containing nucleotide triphosphate hydrolases"/>
    <property type="match status" value="1"/>
</dbReference>
<reference evidence="9 10" key="1">
    <citation type="journal article" date="2020" name="Nat. Commun.">
        <title>Donkey genomes provide new insights into domestication and selection for coat color.</title>
        <authorList>
            <person name="Wang"/>
            <person name="C."/>
            <person name="Li"/>
            <person name="H."/>
            <person name="Guo"/>
            <person name="Y."/>
            <person name="Huang"/>
            <person name="J."/>
            <person name="Sun"/>
            <person name="Y."/>
            <person name="Min"/>
            <person name="J."/>
            <person name="Wang"/>
            <person name="J."/>
            <person name="Fang"/>
            <person name="X."/>
            <person name="Zhao"/>
            <person name="Z."/>
            <person name="Wang"/>
            <person name="S."/>
            <person name="Zhang"/>
            <person name="Y."/>
            <person name="Liu"/>
            <person name="Q."/>
            <person name="Jiang"/>
            <person name="Q."/>
            <person name="Wang"/>
            <person name="X."/>
            <person name="Guo"/>
            <person name="Y."/>
            <person name="Yang"/>
            <person name="C."/>
            <person name="Wang"/>
            <person name="Y."/>
            <person name="Tian"/>
            <person name="F."/>
            <person name="Zhuang"/>
            <person name="G."/>
            <person name="Fan"/>
            <person name="Y."/>
            <person name="Gao"/>
            <person name="Q."/>
            <person name="Li"/>
            <person name="Y."/>
            <person name="Ju"/>
            <person name="Z."/>
            <person name="Li"/>
            <person name="J."/>
            <person name="Li"/>
            <person name="R."/>
            <person name="Hou"/>
            <person name="M."/>
            <person name="Yang"/>
            <person name="G."/>
            <person name="Liu"/>
            <person name="G."/>
            <person name="Liu"/>
            <person name="W."/>
            <person name="Guo"/>
            <person name="J."/>
            <person name="Pan"/>
            <person name="S."/>
            <person name="Fan"/>
            <person name="G."/>
            <person name="Zhang"/>
            <person name="W."/>
            <person name="Zhang"/>
            <person name="R."/>
            <person name="Yu"/>
            <person name="J."/>
            <person name="Zhang"/>
            <person name="X."/>
            <person name="Yin"/>
            <person name="Q."/>
            <person name="Ji"/>
            <person name="C."/>
            <person name="Jin"/>
            <person name="Y."/>
            <person name="Yue"/>
            <person name="G."/>
            <person name="Liu"/>
            <person name="M."/>
            <person name="Xu"/>
            <person name="J."/>
            <person name="Liu"/>
            <person name="S."/>
            <person name="Jordana"/>
            <person name="J."/>
            <person name="Noce"/>
            <person name="A."/>
            <person name="Amills"/>
            <person name="M."/>
            <person name="Wu"/>
            <person name="D.D."/>
            <person name="Li"/>
            <person name="S."/>
            <person name="Zhou"/>
            <person name="X. and Zhong"/>
            <person name="J."/>
        </authorList>
    </citation>
    <scope>NUCLEOTIDE SEQUENCE [LARGE SCALE GENOMIC DNA]</scope>
</reference>
<comment type="similarity">
    <text evidence="2 8">Belongs to the GPN-loop GTPase family.</text>
</comment>
<dbReference type="PANTHER" id="PTHR21231:SF7">
    <property type="entry name" value="GPN-LOOP GTPASE 3"/>
    <property type="match status" value="1"/>
</dbReference>
<dbReference type="InterPro" id="IPR004130">
    <property type="entry name" value="Gpn"/>
</dbReference>
<sequence>MLSVIGYRLSPRQPVSASIATADFHQLLLRTRKRPLPPRSCPRARFTRNLAFGTLRSQRCGRTEGTKGIWIAISSHAVFPELRGRRAKAEGSLGVRLLVLWCGGRRNRGAGMPRYAQLVMGPAGSGKSTYCATMVQHCEALNRSVQVVNLDPAAEHFNYPVMADIRELIEVDDVMEDESLRFGPNGGLVFCMEYFANNFDWLENCLGHVEDDYILFDCPGQIELYTHLPVMKQLVQQLEQWEFRVCGVFLVDSQFMVESFKFISGILAALSAMISLEVPQVNIMTKMDLLSKKAKKEIEKFLDPDMYSLLDDSTSDLRSKKLKKLTKAICGLIDDYSMVRFLPYDQSDEESMNIVLQHIDFAIQYGEDLEFKEPKEHEDESTSMFDEYFQECQNE</sequence>
<evidence type="ECO:0000256" key="5">
    <source>
        <dbReference type="ARBA" id="ARBA00022801"/>
    </source>
</evidence>
<reference evidence="9" key="3">
    <citation type="submission" date="2025-09" db="UniProtKB">
        <authorList>
            <consortium name="Ensembl"/>
        </authorList>
    </citation>
    <scope>IDENTIFICATION</scope>
</reference>
<dbReference type="GO" id="GO:0005525">
    <property type="term" value="F:GTP binding"/>
    <property type="evidence" value="ECO:0007669"/>
    <property type="project" value="UniProtKB-KW"/>
</dbReference>
<dbReference type="AlphaFoldDB" id="A0A8C4LYH7"/>
<gene>
    <name evidence="9" type="primary">GPN3</name>
</gene>
<keyword evidence="5 8" id="KW-0378">Hydrolase</keyword>
<dbReference type="Pfam" id="PF03029">
    <property type="entry name" value="ATP_bind_1"/>
    <property type="match status" value="1"/>
</dbReference>
<dbReference type="GeneTree" id="ENSGT00950000183172"/>
<keyword evidence="10" id="KW-1185">Reference proteome</keyword>
<evidence type="ECO:0000256" key="4">
    <source>
        <dbReference type="ARBA" id="ARBA00022741"/>
    </source>
</evidence>
<organism evidence="9 10">
    <name type="scientific">Equus asinus</name>
    <name type="common">Donkey</name>
    <name type="synonym">Equus africanus asinus</name>
    <dbReference type="NCBI Taxonomy" id="9793"/>
    <lineage>
        <taxon>Eukaryota</taxon>
        <taxon>Metazoa</taxon>
        <taxon>Chordata</taxon>
        <taxon>Craniata</taxon>
        <taxon>Vertebrata</taxon>
        <taxon>Euteleostomi</taxon>
        <taxon>Mammalia</taxon>
        <taxon>Eutheria</taxon>
        <taxon>Laurasiatheria</taxon>
        <taxon>Perissodactyla</taxon>
        <taxon>Equidae</taxon>
        <taxon>Equus</taxon>
    </lineage>
</organism>